<dbReference type="Pfam" id="PF07992">
    <property type="entry name" value="Pyr_redox_2"/>
    <property type="match status" value="1"/>
</dbReference>
<dbReference type="SUPFAM" id="SSF51905">
    <property type="entry name" value="FAD/NAD(P)-binding domain"/>
    <property type="match status" value="2"/>
</dbReference>
<feature type="domain" description="NADH-rubredoxin oxidoreductase C-terminal" evidence="25">
    <location>
        <begin position="331"/>
        <end position="396"/>
    </location>
</feature>
<keyword evidence="11" id="KW-0883">Thioether bond</keyword>
<evidence type="ECO:0000313" key="27">
    <source>
        <dbReference type="Proteomes" id="UP001500350"/>
    </source>
</evidence>
<evidence type="ECO:0000256" key="6">
    <source>
        <dbReference type="ARBA" id="ARBA00012353"/>
    </source>
</evidence>
<comment type="cofactor">
    <cofactor evidence="17">
        <name>[2Fe-2S] cluster</name>
        <dbReference type="ChEBI" id="CHEBI:190135"/>
    </cofactor>
</comment>
<evidence type="ECO:0000256" key="20">
    <source>
        <dbReference type="SAM" id="MobiDB-lite"/>
    </source>
</evidence>
<feature type="region of interest" description="Disordered" evidence="20">
    <location>
        <begin position="710"/>
        <end position="733"/>
    </location>
</feature>
<keyword evidence="27" id="KW-1185">Reference proteome</keyword>
<protein>
    <recommendedName>
        <fullName evidence="6">assimilatory sulfite reductase (ferredoxin)</fullName>
        <ecNumber evidence="6">1.8.7.1</ecNumber>
    </recommendedName>
</protein>
<comment type="pathway">
    <text evidence="4">Nitrogen metabolism; nitrate reduction (assimilation).</text>
</comment>
<evidence type="ECO:0000256" key="14">
    <source>
        <dbReference type="ARBA" id="ARBA00023004"/>
    </source>
</evidence>
<comment type="cofactor">
    <cofactor evidence="1">
        <name>siroheme</name>
        <dbReference type="ChEBI" id="CHEBI:60052"/>
    </cofactor>
</comment>
<evidence type="ECO:0000256" key="2">
    <source>
        <dbReference type="ARBA" id="ARBA00001966"/>
    </source>
</evidence>
<dbReference type="Gene3D" id="3.30.413.10">
    <property type="entry name" value="Sulfite Reductase Hemoprotein, domain 1"/>
    <property type="match status" value="1"/>
</dbReference>
<evidence type="ECO:0000256" key="16">
    <source>
        <dbReference type="ARBA" id="ARBA00023063"/>
    </source>
</evidence>
<evidence type="ECO:0000256" key="18">
    <source>
        <dbReference type="ARBA" id="ARBA00049518"/>
    </source>
</evidence>
<feature type="domain" description="BFD-like [2Fe-2S]-binding" evidence="23">
    <location>
        <begin position="427"/>
        <end position="473"/>
    </location>
</feature>
<dbReference type="InterPro" id="IPR041575">
    <property type="entry name" value="Rubredoxin_C"/>
</dbReference>
<evidence type="ECO:0000256" key="13">
    <source>
        <dbReference type="ARBA" id="ARBA00023002"/>
    </source>
</evidence>
<evidence type="ECO:0000256" key="15">
    <source>
        <dbReference type="ARBA" id="ARBA00023014"/>
    </source>
</evidence>
<comment type="cofactor">
    <cofactor evidence="2">
        <name>[4Fe-4S] cluster</name>
        <dbReference type="ChEBI" id="CHEBI:49883"/>
    </cofactor>
</comment>
<dbReference type="InterPro" id="IPR005117">
    <property type="entry name" value="NiRdtase/SiRdtase_haem-b_fer"/>
</dbReference>
<dbReference type="Proteomes" id="UP001500350">
    <property type="component" value="Unassembled WGS sequence"/>
</dbReference>
<evidence type="ECO:0000256" key="9">
    <source>
        <dbReference type="ARBA" id="ARBA00022714"/>
    </source>
</evidence>
<dbReference type="InterPro" id="IPR017121">
    <property type="entry name" value="Nitrite_Rdtase_lsu"/>
</dbReference>
<name>A0ABP4PAA6_9MICO</name>
<organism evidence="26 27">
    <name type="scientific">Dermacoccus profundi</name>
    <dbReference type="NCBI Taxonomy" id="322602"/>
    <lineage>
        <taxon>Bacteria</taxon>
        <taxon>Bacillati</taxon>
        <taxon>Actinomycetota</taxon>
        <taxon>Actinomycetes</taxon>
        <taxon>Micrococcales</taxon>
        <taxon>Dermacoccaceae</taxon>
        <taxon>Dermacoccus</taxon>
    </lineage>
</organism>
<proteinExistence type="inferred from homology"/>
<dbReference type="Pfam" id="PF01077">
    <property type="entry name" value="NIR_SIR"/>
    <property type="match status" value="1"/>
</dbReference>
<keyword evidence="8 19" id="KW-0285">Flavoprotein</keyword>
<dbReference type="NCBIfam" id="TIGR02374">
    <property type="entry name" value="nitri_red_nirB"/>
    <property type="match status" value="1"/>
</dbReference>
<dbReference type="EMBL" id="BAAANW010000031">
    <property type="protein sequence ID" value="GAA1576836.1"/>
    <property type="molecule type" value="Genomic_DNA"/>
</dbReference>
<evidence type="ECO:0000256" key="5">
    <source>
        <dbReference type="ARBA" id="ARBA00010429"/>
    </source>
</evidence>
<evidence type="ECO:0000256" key="3">
    <source>
        <dbReference type="ARBA" id="ARBA00001974"/>
    </source>
</evidence>
<dbReference type="SUPFAM" id="SSF55124">
    <property type="entry name" value="Nitrite/Sulfite reductase N-terminal domain-like"/>
    <property type="match status" value="1"/>
</dbReference>
<evidence type="ECO:0000256" key="7">
    <source>
        <dbReference type="ARBA" id="ARBA00022617"/>
    </source>
</evidence>
<evidence type="ECO:0000259" key="24">
    <source>
        <dbReference type="Pfam" id="PF07992"/>
    </source>
</evidence>
<keyword evidence="10" id="KW-0479">Metal-binding</keyword>
<evidence type="ECO:0000259" key="22">
    <source>
        <dbReference type="Pfam" id="PF03460"/>
    </source>
</evidence>
<dbReference type="PANTHER" id="PTHR43809">
    <property type="entry name" value="NITRITE REDUCTASE (NADH) LARGE SUBUNIT"/>
    <property type="match status" value="1"/>
</dbReference>
<dbReference type="PRINTS" id="PR00368">
    <property type="entry name" value="FADPNR"/>
</dbReference>
<keyword evidence="13" id="KW-0560">Oxidoreductase</keyword>
<keyword evidence="16 19" id="KW-0534">Nitrate assimilation</keyword>
<feature type="domain" description="FAD/NAD(P)-binding" evidence="24">
    <location>
        <begin position="8"/>
        <end position="298"/>
    </location>
</feature>
<evidence type="ECO:0000256" key="4">
    <source>
        <dbReference type="ARBA" id="ARBA00005096"/>
    </source>
</evidence>
<evidence type="ECO:0000256" key="19">
    <source>
        <dbReference type="PIRNR" id="PIRNR037149"/>
    </source>
</evidence>
<keyword evidence="15" id="KW-0411">Iron-sulfur</keyword>
<reference evidence="27" key="1">
    <citation type="journal article" date="2019" name="Int. J. Syst. Evol. Microbiol.">
        <title>The Global Catalogue of Microorganisms (GCM) 10K type strain sequencing project: providing services to taxonomists for standard genome sequencing and annotation.</title>
        <authorList>
            <consortium name="The Broad Institute Genomics Platform"/>
            <consortium name="The Broad Institute Genome Sequencing Center for Infectious Disease"/>
            <person name="Wu L."/>
            <person name="Ma J."/>
        </authorList>
    </citation>
    <scope>NUCLEOTIDE SEQUENCE [LARGE SCALE GENOMIC DNA]</scope>
    <source>
        <strain evidence="27">JCM 14589</strain>
    </source>
</reference>
<dbReference type="InterPro" id="IPR045854">
    <property type="entry name" value="NO2/SO3_Rdtase_4Fe4S_sf"/>
</dbReference>
<evidence type="ECO:0000259" key="21">
    <source>
        <dbReference type="Pfam" id="PF01077"/>
    </source>
</evidence>
<dbReference type="InterPro" id="IPR041854">
    <property type="entry name" value="BFD-like_2Fe2S-bd_dom_sf"/>
</dbReference>
<evidence type="ECO:0000259" key="25">
    <source>
        <dbReference type="Pfam" id="PF18267"/>
    </source>
</evidence>
<feature type="compositionally biased region" description="Basic residues" evidence="20">
    <location>
        <begin position="721"/>
        <end position="733"/>
    </location>
</feature>
<feature type="domain" description="Nitrite/sulphite reductase 4Fe-4S" evidence="21">
    <location>
        <begin position="635"/>
        <end position="691"/>
    </location>
</feature>
<evidence type="ECO:0000259" key="23">
    <source>
        <dbReference type="Pfam" id="PF04324"/>
    </source>
</evidence>
<comment type="caution">
    <text evidence="26">The sequence shown here is derived from an EMBL/GenBank/DDBJ whole genome shotgun (WGS) entry which is preliminary data.</text>
</comment>
<dbReference type="EC" id="1.8.7.1" evidence="6"/>
<dbReference type="InterPro" id="IPR052034">
    <property type="entry name" value="NasD-like"/>
</dbReference>
<dbReference type="InterPro" id="IPR007419">
    <property type="entry name" value="BFD-like_2Fe2S-bd_dom"/>
</dbReference>
<dbReference type="InterPro" id="IPR036136">
    <property type="entry name" value="Nit/Sulf_reduc_fer-like_dom_sf"/>
</dbReference>
<dbReference type="Pfam" id="PF18267">
    <property type="entry name" value="Rubredoxin_C"/>
    <property type="match status" value="1"/>
</dbReference>
<evidence type="ECO:0000313" key="26">
    <source>
        <dbReference type="EMBL" id="GAA1576836.1"/>
    </source>
</evidence>
<dbReference type="InterPro" id="IPR006067">
    <property type="entry name" value="NO2/SO3_Rdtase_4Fe4S_dom"/>
</dbReference>
<dbReference type="InterPro" id="IPR036188">
    <property type="entry name" value="FAD/NAD-bd_sf"/>
</dbReference>
<comment type="catalytic activity">
    <reaction evidence="18">
        <text>hydrogen sulfide + 6 oxidized [2Fe-2S]-[ferredoxin] + 3 H2O = sulfite + 6 reduced [2Fe-2S]-[ferredoxin] + 7 H(+)</text>
        <dbReference type="Rhea" id="RHEA:23132"/>
        <dbReference type="Rhea" id="RHEA-COMP:10000"/>
        <dbReference type="Rhea" id="RHEA-COMP:10001"/>
        <dbReference type="ChEBI" id="CHEBI:15377"/>
        <dbReference type="ChEBI" id="CHEBI:15378"/>
        <dbReference type="ChEBI" id="CHEBI:17359"/>
        <dbReference type="ChEBI" id="CHEBI:29919"/>
        <dbReference type="ChEBI" id="CHEBI:33737"/>
        <dbReference type="ChEBI" id="CHEBI:33738"/>
        <dbReference type="EC" id="1.8.7.1"/>
    </reaction>
</comment>
<dbReference type="Gene3D" id="3.50.50.60">
    <property type="entry name" value="FAD/NAD(P)-binding domain"/>
    <property type="match status" value="2"/>
</dbReference>
<dbReference type="SUPFAM" id="SSF56014">
    <property type="entry name" value="Nitrite and sulphite reductase 4Fe-4S domain-like"/>
    <property type="match status" value="1"/>
</dbReference>
<evidence type="ECO:0000256" key="17">
    <source>
        <dbReference type="ARBA" id="ARBA00034078"/>
    </source>
</evidence>
<dbReference type="Pfam" id="PF03460">
    <property type="entry name" value="NIR_SIR_ferr"/>
    <property type="match status" value="1"/>
</dbReference>
<evidence type="ECO:0000256" key="8">
    <source>
        <dbReference type="ARBA" id="ARBA00022630"/>
    </source>
</evidence>
<dbReference type="InterPro" id="IPR023753">
    <property type="entry name" value="FAD/NAD-binding_dom"/>
</dbReference>
<keyword evidence="14" id="KW-0408">Iron</keyword>
<accession>A0ABP4PAA6</accession>
<evidence type="ECO:0000256" key="10">
    <source>
        <dbReference type="ARBA" id="ARBA00022723"/>
    </source>
</evidence>
<gene>
    <name evidence="26" type="primary">nirB_1</name>
    <name evidence="26" type="ORF">GCM10009763_25010</name>
</gene>
<evidence type="ECO:0000256" key="11">
    <source>
        <dbReference type="ARBA" id="ARBA00022784"/>
    </source>
</evidence>
<evidence type="ECO:0000256" key="1">
    <source>
        <dbReference type="ARBA" id="ARBA00001929"/>
    </source>
</evidence>
<keyword evidence="7" id="KW-0349">Heme</keyword>
<dbReference type="Pfam" id="PF04324">
    <property type="entry name" value="Fer2_BFD"/>
    <property type="match status" value="1"/>
</dbReference>
<feature type="domain" description="Nitrite/Sulfite reductase ferredoxin-like" evidence="22">
    <location>
        <begin position="563"/>
        <end position="625"/>
    </location>
</feature>
<sequence>MTQSARTQVVVVGAGMVAQKFVEALRAKDVDGRCAITVLGEESLAPYDRVHLTSFFSGTTPQELLLGDPALWDDDLVTLRTSTRVTRLERPEQVVVTDVGERIAYDHLVLATGSSAAVPPVEGRESTGCFVYRTLDDVEALRTYVADRALAHSERQVRGAVIGGGLLGLEAGGALQAMGADTAVVGFADRLMPVQVDAGGGEDLKRIIEGTGVHVRTSTATARINADDDGRVVSMDYASGENDPVDVVVFATGIRPRDELGREAGLEIGPRGGVVVDAHCLTSDPAIHAIGEVACIQGEVWGLVAPGYTMAEIAAAHLLGEAPDFTGADSSTKLKLMGVDVASFGDAFATTPGAREVVYSDALSGWYRKLVVAEDGHTLLVGDATAFPSLRAMIGQDVGAPSAFVIPEDERGEKAQVNLELPDDACVCSCNNVSAGQIRAAFADGATSVDAVKECTKAGTSCGSCLPLVIKLVEVEQAKADITIDRSLCEHIRMSRSQLFTAIRVADLHTFDDVIERFGTGRGCDVCKPTVANILASLENGHVLSGQQASMQDTNDHVLANMQKDGTYSVVPRIPGGEVTPAGLIAIGRIAETYGLYTKITGAQRIDMFGARIDQLPAIWKDLLDAGFECGQAHGKSLRAVKSCVGSTWCRFGVRDSVRLAIVLETRYKGLRSPHKLKMGVSGCARECAEAWQGRRHHRHRERLEPLRRRQRRVQAGARAATRRGSHRGRTHHRHRPVLHVLHLDGRAAAAHRTLAAGARRRHRAPA</sequence>
<dbReference type="InterPro" id="IPR012744">
    <property type="entry name" value="Nitri_red_NirB"/>
</dbReference>
<keyword evidence="12 19" id="KW-0274">FAD</keyword>
<dbReference type="PIRSF" id="PIRSF037149">
    <property type="entry name" value="NirB"/>
    <property type="match status" value="1"/>
</dbReference>
<comment type="cofactor">
    <cofactor evidence="3 19">
        <name>FAD</name>
        <dbReference type="ChEBI" id="CHEBI:57692"/>
    </cofactor>
</comment>
<evidence type="ECO:0000256" key="12">
    <source>
        <dbReference type="ARBA" id="ARBA00022827"/>
    </source>
</evidence>
<dbReference type="Gene3D" id="1.10.10.1100">
    <property type="entry name" value="BFD-like [2Fe-2S]-binding domain"/>
    <property type="match status" value="1"/>
</dbReference>
<comment type="similarity">
    <text evidence="5">Belongs to the nitrite and sulfite reductase 4Fe-4S domain family.</text>
</comment>
<keyword evidence="9" id="KW-0001">2Fe-2S</keyword>
<dbReference type="PANTHER" id="PTHR43809:SF1">
    <property type="entry name" value="NITRITE REDUCTASE (NADH) LARGE SUBUNIT"/>
    <property type="match status" value="1"/>
</dbReference>